<dbReference type="NCBIfam" id="NF033679">
    <property type="entry name" value="DNRLRE_dom"/>
    <property type="match status" value="1"/>
</dbReference>
<dbReference type="InterPro" id="IPR055372">
    <property type="entry name" value="CBM96"/>
</dbReference>
<sequence>MLPSRGTDMKYIDYDIAQINSYYKNVAISSCNAMFVGKFYNEFEYRVLIKFNFKSLPENSRIQRATLSISVAAGALYCFSGSKLMCDWDVNNVNWLNQPQFNSSEIIFSKSVPYCTKYPIDITEQVRDWYKQPDRNYGATC</sequence>
<dbReference type="Proteomes" id="UP000248132">
    <property type="component" value="Unassembled WGS sequence"/>
</dbReference>
<proteinExistence type="predicted"/>
<dbReference type="Gene3D" id="2.60.120.970">
    <property type="match status" value="1"/>
</dbReference>
<dbReference type="OrthoDB" id="1677173at2"/>
<dbReference type="Pfam" id="PF24517">
    <property type="entry name" value="CBM96"/>
    <property type="match status" value="1"/>
</dbReference>
<feature type="domain" description="Carbohydrate-binding module family 96" evidence="4">
    <location>
        <begin position="32"/>
        <end position="133"/>
    </location>
</feature>
<dbReference type="GO" id="GO:0005576">
    <property type="term" value="C:extracellular region"/>
    <property type="evidence" value="ECO:0007669"/>
    <property type="project" value="UniProtKB-SubCell"/>
</dbReference>
<name>A0A318XLK8_9FIRM</name>
<gene>
    <name evidence="5" type="ORF">LY28_01884</name>
</gene>
<keyword evidence="6" id="KW-1185">Reference proteome</keyword>
<keyword evidence="3" id="KW-0732">Signal</keyword>
<dbReference type="EMBL" id="QKMR01000010">
    <property type="protein sequence ID" value="PYG87516.1"/>
    <property type="molecule type" value="Genomic_DNA"/>
</dbReference>
<keyword evidence="2" id="KW-0964">Secreted</keyword>
<protein>
    <recommendedName>
        <fullName evidence="4">Carbohydrate-binding module family 96 domain-containing protein</fullName>
    </recommendedName>
</protein>
<comment type="caution">
    <text evidence="5">The sequence shown here is derived from an EMBL/GenBank/DDBJ whole genome shotgun (WGS) entry which is preliminary data.</text>
</comment>
<evidence type="ECO:0000256" key="3">
    <source>
        <dbReference type="ARBA" id="ARBA00022729"/>
    </source>
</evidence>
<evidence type="ECO:0000256" key="2">
    <source>
        <dbReference type="ARBA" id="ARBA00022525"/>
    </source>
</evidence>
<evidence type="ECO:0000313" key="5">
    <source>
        <dbReference type="EMBL" id="PYG87516.1"/>
    </source>
</evidence>
<dbReference type="AlphaFoldDB" id="A0A318XLK8"/>
<reference evidence="5 6" key="1">
    <citation type="submission" date="2018-06" db="EMBL/GenBank/DDBJ databases">
        <title>Genomic Encyclopedia of Type Strains, Phase I: the one thousand microbial genomes (KMG-I) project.</title>
        <authorList>
            <person name="Kyrpides N."/>
        </authorList>
    </citation>
    <scope>NUCLEOTIDE SEQUENCE [LARGE SCALE GENOMIC DNA]</scope>
    <source>
        <strain evidence="5 6">DSM 19573</strain>
    </source>
</reference>
<comment type="subcellular location">
    <subcellularLocation>
        <location evidence="1">Secreted</location>
    </subcellularLocation>
</comment>
<dbReference type="RefSeq" id="WP_110461927.1">
    <property type="nucleotide sequence ID" value="NZ_QKMR01000010.1"/>
</dbReference>
<evidence type="ECO:0000313" key="6">
    <source>
        <dbReference type="Proteomes" id="UP000248132"/>
    </source>
</evidence>
<evidence type="ECO:0000256" key="1">
    <source>
        <dbReference type="ARBA" id="ARBA00004613"/>
    </source>
</evidence>
<organism evidence="5 6">
    <name type="scientific">Ruminiclostridium sufflavum DSM 19573</name>
    <dbReference type="NCBI Taxonomy" id="1121337"/>
    <lineage>
        <taxon>Bacteria</taxon>
        <taxon>Bacillati</taxon>
        <taxon>Bacillota</taxon>
        <taxon>Clostridia</taxon>
        <taxon>Eubacteriales</taxon>
        <taxon>Oscillospiraceae</taxon>
        <taxon>Ruminiclostridium</taxon>
    </lineage>
</organism>
<evidence type="ECO:0000259" key="4">
    <source>
        <dbReference type="Pfam" id="PF24517"/>
    </source>
</evidence>
<accession>A0A318XLK8</accession>